<proteinExistence type="predicted"/>
<sequence>MEDLKALVIMPPILFSSEAKVAVAFSRVLKEYGFSKQYGIFLEKNGLSDIFKLSPDLAYSLDIIDTKIKLVKGPVISGLIDYIIVKLTKLLKNVNLSVNLYYTEIPLGLDLTYVIYPPSVMFYKDLLYSKYKNLRKLYLSANMRILEKLANSDRLICSSYYIKSIMENTFKYNCSVVYPPVMNIEKYDNVERENLVVGVGKYVEPKHWDEFIQIAKKVRQVNNKIKFKIIGGLNYVKSSRKYFEYLKNIAGDNVELLIDVPESEKWKLFHKAKIILHCMRNDNISLGVEEAMSVGVVPVVYRATGSWIDITKEGKYGFSYSNIDEASNIILELIRDENLYMKMSEASKERAVEFSYDTFKSRLGSILKTIRKE</sequence>
<evidence type="ECO:0000259" key="2">
    <source>
        <dbReference type="Pfam" id="PF00534"/>
    </source>
</evidence>
<dbReference type="Gene3D" id="3.40.50.2000">
    <property type="entry name" value="Glycogen Phosphorylase B"/>
    <property type="match status" value="1"/>
</dbReference>
<dbReference type="EMBL" id="CP146016">
    <property type="protein sequence ID" value="WWQ60944.1"/>
    <property type="molecule type" value="Genomic_DNA"/>
</dbReference>
<dbReference type="RefSeq" id="WP_338602507.1">
    <property type="nucleotide sequence ID" value="NZ_CP146016.1"/>
</dbReference>
<feature type="domain" description="Glycosyl transferase family 1" evidence="2">
    <location>
        <begin position="185"/>
        <end position="350"/>
    </location>
</feature>
<dbReference type="Proteomes" id="UP001432202">
    <property type="component" value="Chromosome"/>
</dbReference>
<evidence type="ECO:0000256" key="1">
    <source>
        <dbReference type="ARBA" id="ARBA00022679"/>
    </source>
</evidence>
<dbReference type="InterPro" id="IPR001296">
    <property type="entry name" value="Glyco_trans_1"/>
</dbReference>
<evidence type="ECO:0000313" key="3">
    <source>
        <dbReference type="EMBL" id="WWQ60944.1"/>
    </source>
</evidence>
<reference evidence="3 4" key="1">
    <citation type="submission" date="2024-02" db="EMBL/GenBank/DDBJ databases">
        <title>STSV induces naive adaptation in Sulfolobus.</title>
        <authorList>
            <person name="Xiang X."/>
            <person name="Song M."/>
        </authorList>
    </citation>
    <scope>NUCLEOTIDE SEQUENCE [LARGE SCALE GENOMIC DNA]</scope>
    <source>
        <strain evidence="3 4">RT2</strain>
    </source>
</reference>
<dbReference type="SUPFAM" id="SSF53756">
    <property type="entry name" value="UDP-Glycosyltransferase/glycogen phosphorylase"/>
    <property type="match status" value="1"/>
</dbReference>
<dbReference type="EC" id="2.4.-.-" evidence="3"/>
<dbReference type="GeneID" id="89335572"/>
<dbReference type="PANTHER" id="PTHR46401:SF2">
    <property type="entry name" value="GLYCOSYLTRANSFERASE WBBK-RELATED"/>
    <property type="match status" value="1"/>
</dbReference>
<dbReference type="Pfam" id="PF00534">
    <property type="entry name" value="Glycos_transf_1"/>
    <property type="match status" value="1"/>
</dbReference>
<gene>
    <name evidence="3" type="ORF">V6M85_02350</name>
</gene>
<dbReference type="PANTHER" id="PTHR46401">
    <property type="entry name" value="GLYCOSYLTRANSFERASE WBBK-RELATED"/>
    <property type="match status" value="1"/>
</dbReference>
<name>A0AAX4L1B5_9CREN</name>
<evidence type="ECO:0000313" key="4">
    <source>
        <dbReference type="Proteomes" id="UP001432202"/>
    </source>
</evidence>
<dbReference type="GO" id="GO:0016757">
    <property type="term" value="F:glycosyltransferase activity"/>
    <property type="evidence" value="ECO:0007669"/>
    <property type="project" value="UniProtKB-KW"/>
</dbReference>
<accession>A0AAX4L1B5</accession>
<keyword evidence="1 3" id="KW-0808">Transferase</keyword>
<keyword evidence="3" id="KW-0328">Glycosyltransferase</keyword>
<organism evidence="3 4">
    <name type="scientific">Sulfolobus tengchongensis</name>
    <dbReference type="NCBI Taxonomy" id="207809"/>
    <lineage>
        <taxon>Archaea</taxon>
        <taxon>Thermoproteota</taxon>
        <taxon>Thermoprotei</taxon>
        <taxon>Sulfolobales</taxon>
        <taxon>Sulfolobaceae</taxon>
        <taxon>Sulfolobus</taxon>
    </lineage>
</organism>
<keyword evidence="4" id="KW-1185">Reference proteome</keyword>
<dbReference type="AlphaFoldDB" id="A0AAX4L1B5"/>
<protein>
    <submittedName>
        <fullName evidence="3">Glycosyltransferase</fullName>
        <ecNumber evidence="3">2.4.-.-</ecNumber>
    </submittedName>
</protein>